<dbReference type="PROSITE" id="PS50853">
    <property type="entry name" value="FN3"/>
    <property type="match status" value="6"/>
</dbReference>
<dbReference type="GO" id="GO:0016020">
    <property type="term" value="C:membrane"/>
    <property type="evidence" value="ECO:0007669"/>
    <property type="project" value="InterPro"/>
</dbReference>
<dbReference type="InterPro" id="IPR050991">
    <property type="entry name" value="ECM_Regulatory_Proteins"/>
</dbReference>
<dbReference type="EMBL" id="DXGG01000221">
    <property type="protein sequence ID" value="HIW87997.1"/>
    <property type="molecule type" value="Genomic_DNA"/>
</dbReference>
<dbReference type="PROSITE" id="PS50060">
    <property type="entry name" value="MAM_2"/>
    <property type="match status" value="1"/>
</dbReference>
<evidence type="ECO:0000313" key="6">
    <source>
        <dbReference type="Proteomes" id="UP000824267"/>
    </source>
</evidence>
<evidence type="ECO:0000256" key="1">
    <source>
        <dbReference type="ARBA" id="ARBA00022737"/>
    </source>
</evidence>
<comment type="caution">
    <text evidence="5">The sequence shown here is derived from an EMBL/GenBank/DDBJ whole genome shotgun (WGS) entry which is preliminary data.</text>
</comment>
<dbReference type="PANTHER" id="PTHR46708:SF2">
    <property type="entry name" value="FIBRONECTIN TYPE-III DOMAIN-CONTAINING PROTEIN"/>
    <property type="match status" value="1"/>
</dbReference>
<dbReference type="NCBIfam" id="TIGR04183">
    <property type="entry name" value="Por_Secre_tail"/>
    <property type="match status" value="1"/>
</dbReference>
<sequence>MKRLLLFAMAIVFAMHLSAQETTYAVGEYSTGTSSYVPLYTFYNYSYSQSIYPADSLQPGMITAISYKYAASDSETIPSVIYMGEVTRSAFSGITDWIPVSELTQVFSGSVTFSNGWVRIDLNEHFNYTGEGNLVVAYVNERGYYTSSRYFNTFSINSASLYEYRDESIISPSNPPSGSVVSYVPSTKFHVWPEGVEYCYPPENLTVSNITSTSADITWTANEESTSSEYGIAYRVEGSEEWIELDNVSGENTSVADLEAFTRYEVKVWTICSEANSPETIVSFVTSPDESVSNTVPFYEDFDSEDYSKWNMENGTAVNQWHRGTAENNTMTEDGTPTEGGGAMYISNDNGATNAYNNGSMSTVYLYTFVNFGEGDAFKLTFDRKVMGESSFDYLRVYLMDVDAELSTSSVPSESLAITPQLNEQNSWIREYILISGENANTTKKLVFMWRNDGSQGDNPPAAIDNVSVTSTFCDFATNVTVETMDMGESVSADVNITDNNDNATEYIVEYKLESDNAWTSMSSSDNPVVVNDLLHGSRYDLRVFTVCDGEDTSFVSNVFSFNTPCVPVIEFPYVMNFEETFQDSDGVIGNRAIPLCWYNINGGYNSYYWTNGSYGAYNGSQCLQYNGAYSGGNYAFSDWVISPAFELTGGERMNFMAKVTNSAPATLKVYAKDVSEEDISSIADTSDFTLVETLHLNASGNYESYEVGLGAYTSNTRIALVVNSISPTFYIDSLTISALPECPEVYGLRALISSSESISVDFNATTDIGSGYVLAYGQAASAEEFDPNSAETIPIGSADELPYIIDGLTTGETYYFAVKQNCADEFSDVVSCQLQSTVTLPYEQNFEDLENVSEWSFVSSEPNEWFIGSVVNNTEDGMNSLYVTNDDGVTNAYTPPATYSTNYIYASTIVEFGEGIGFLLSYDWKAGGNYNNYLKVFLMPTDAEISNNSEPYFYEISNGVKYGASSWQRDTIILDGSCANTTQKVVFMWSSYGEWDGSVYNPPAAIDNINIDARECVEVTNLTLTTEDAGESANITVSFTDANEVGNYTLEYKLSDATEWTVITNLNETTYTIEDLLYGTEYDVRVMTVCSDEAYSNYVEASIYTACSNLIAPWSETFDSDVSDSLCWGIYSGAFPTGTMQFSSLTPYSYGWSHSTLPVNGIVNSRMATNIYYTNQYWLVTPSIDLGDGSTTYQIAADVMLRNYNSDTDPEYASDDMFAILVSTDNGQSWSSANALVYKDGDADTEHDFSDFGRTPTRVMYKLVDAEDNPITGVVKFAFFGGSTISNADNYLFIDNVYVSEWSECPAPYAVTVSNIGTETATVSFSEAGNATAWEYVLLEDGETDPALGEPVDVESNPISLTGLTPGMAYAVAVRSVCDDYSPWSSVVRFSTVTELPYSTDFSNETDNAVWSTTTSGANSWAFGSATAMDDGGMSAYVSNDGGTSYVATSDASIMYMNRLFDFGDGSVTYNLEFEYKISGHIDGSTVSSGIVVYVLEPTVSLPATSLPSQDPVAILQGQEDWTNTMIELTGLSGTKQIVFLTWGYDQTGALTVPAAIDDLSIDEATCLSPTEIDVTNITETTADISWTGTSDSYVISYGPANGTDEDLVEIDATESPFTLTDLTPSTEYIFAIKGICGEDESAYNGYYLFRTACGAIPAPWTENFNSDVSDDECWSQGKALLPQTGTVETSSFATSSSWSYSTSIVNGVSDSRMKINIWSNTYKDWLITPSIDLGDGSTVYQIAVDVMLTDYYNDAEPDPAPDDRFAILVSTDNGATWSADNALIYADNDDDTEHNFSDLGRTPTRATYVLTDVDGNPISGVVKFAFYGESTQSNGDNDLYIDNIEVSEAEEVVVPDPCAEPTDLTVANITETTAELTWTAGGSESSWQVRLGEDGEAVDVTATSHTFTELTASTQYTAYVRANCGESYSTWVSIAFTTAGEGIVNPVVTTVAASNVTETEATLNATVVEGSEAITARGFRYRTTGATDWTDVAATGTTTLTATLTDLTPATSYEFKAYVTVGTEEFEGEVLTFTTESEEIEIVMGTVETNEASNINDHTAVLHGTLTSNGGDDSYTVGFLMSTMEDFDMETPNVVTLTATENAGALTANATDLESGTNYFFRAYITNDAGTAYGDIKTFVTTSGLSDAEGGLSAVIYPNPASGKATIEIEGLNESARLIVTDLQGRVLSSDDLRSGAKTYEMDLTGLASGVYYIRIVTDNAVSTQKLIVK</sequence>
<name>A0A9D1RJX4_9BACT</name>
<feature type="chain" id="PRO_5038386758" evidence="2">
    <location>
        <begin position="20"/>
        <end position="2232"/>
    </location>
</feature>
<feature type="domain" description="Fibronectin type-III" evidence="4">
    <location>
        <begin position="1019"/>
        <end position="1110"/>
    </location>
</feature>
<keyword evidence="1" id="KW-0677">Repeat</keyword>
<dbReference type="SUPFAM" id="SSF49265">
    <property type="entry name" value="Fibronectin type III"/>
    <property type="match status" value="6"/>
</dbReference>
<dbReference type="InterPro" id="IPR036116">
    <property type="entry name" value="FN3_sf"/>
</dbReference>
<dbReference type="InterPro" id="IPR013783">
    <property type="entry name" value="Ig-like_fold"/>
</dbReference>
<evidence type="ECO:0000259" key="4">
    <source>
        <dbReference type="PROSITE" id="PS50853"/>
    </source>
</evidence>
<dbReference type="CDD" id="cd00063">
    <property type="entry name" value="FN3"/>
    <property type="match status" value="5"/>
</dbReference>
<gene>
    <name evidence="5" type="ORF">IAC47_06970</name>
</gene>
<feature type="domain" description="Fibronectin type-III" evidence="4">
    <location>
        <begin position="1949"/>
        <end position="2040"/>
    </location>
</feature>
<dbReference type="InterPro" id="IPR026444">
    <property type="entry name" value="Secre_tail"/>
</dbReference>
<reference evidence="5" key="2">
    <citation type="submission" date="2021-04" db="EMBL/GenBank/DDBJ databases">
        <authorList>
            <person name="Gilroy R."/>
        </authorList>
    </citation>
    <scope>NUCLEOTIDE SEQUENCE</scope>
    <source>
        <strain evidence="5">Gambia16-930</strain>
    </source>
</reference>
<feature type="domain" description="MAM" evidence="3">
    <location>
        <begin position="301"/>
        <end position="476"/>
    </location>
</feature>
<organism evidence="5 6">
    <name type="scientific">Candidatus Onthomorpha intestinigallinarum</name>
    <dbReference type="NCBI Taxonomy" id="2840880"/>
    <lineage>
        <taxon>Bacteria</taxon>
        <taxon>Pseudomonadati</taxon>
        <taxon>Bacteroidota</taxon>
        <taxon>Bacteroidia</taxon>
        <taxon>Bacteroidales</taxon>
        <taxon>Candidatus Onthomorpha</taxon>
    </lineage>
</organism>
<evidence type="ECO:0000259" key="3">
    <source>
        <dbReference type="PROSITE" id="PS50060"/>
    </source>
</evidence>
<evidence type="ECO:0000256" key="2">
    <source>
        <dbReference type="SAM" id="SignalP"/>
    </source>
</evidence>
<evidence type="ECO:0000313" key="5">
    <source>
        <dbReference type="EMBL" id="HIW87997.1"/>
    </source>
</evidence>
<proteinExistence type="predicted"/>
<dbReference type="SUPFAM" id="SSF49899">
    <property type="entry name" value="Concanavalin A-like lectins/glucanases"/>
    <property type="match status" value="1"/>
</dbReference>
<dbReference type="Gene3D" id="2.60.40.10">
    <property type="entry name" value="Immunoglobulins"/>
    <property type="match status" value="7"/>
</dbReference>
<dbReference type="GO" id="GO:0004553">
    <property type="term" value="F:hydrolase activity, hydrolyzing O-glycosyl compounds"/>
    <property type="evidence" value="ECO:0007669"/>
    <property type="project" value="UniProtKB-ARBA"/>
</dbReference>
<dbReference type="Proteomes" id="UP000824267">
    <property type="component" value="Unassembled WGS sequence"/>
</dbReference>
<protein>
    <submittedName>
        <fullName evidence="5">Fibronectin type III domain-containing protein</fullName>
    </submittedName>
</protein>
<dbReference type="GO" id="GO:0005975">
    <property type="term" value="P:carbohydrate metabolic process"/>
    <property type="evidence" value="ECO:0007669"/>
    <property type="project" value="UniProtKB-ARBA"/>
</dbReference>
<dbReference type="SMART" id="SM00060">
    <property type="entry name" value="FN3"/>
    <property type="match status" value="9"/>
</dbReference>
<dbReference type="Gene3D" id="2.60.120.200">
    <property type="match status" value="3"/>
</dbReference>
<keyword evidence="2" id="KW-0732">Signal</keyword>
<accession>A0A9D1RJX4</accession>
<dbReference type="PANTHER" id="PTHR46708">
    <property type="entry name" value="TENASCIN"/>
    <property type="match status" value="1"/>
</dbReference>
<dbReference type="InterPro" id="IPR013320">
    <property type="entry name" value="ConA-like_dom_sf"/>
</dbReference>
<dbReference type="InterPro" id="IPR000998">
    <property type="entry name" value="MAM_dom"/>
</dbReference>
<dbReference type="InterPro" id="IPR003961">
    <property type="entry name" value="FN3_dom"/>
</dbReference>
<dbReference type="Pfam" id="PF00041">
    <property type="entry name" value="fn3"/>
    <property type="match status" value="4"/>
</dbReference>
<feature type="signal peptide" evidence="2">
    <location>
        <begin position="1"/>
        <end position="19"/>
    </location>
</feature>
<feature type="domain" description="Fibronectin type-III" evidence="4">
    <location>
        <begin position="201"/>
        <end position="290"/>
    </location>
</feature>
<feature type="domain" description="Fibronectin type-III" evidence="4">
    <location>
        <begin position="1570"/>
        <end position="1656"/>
    </location>
</feature>
<feature type="domain" description="Fibronectin type-III" evidence="4">
    <location>
        <begin position="1862"/>
        <end position="1944"/>
    </location>
</feature>
<reference evidence="5" key="1">
    <citation type="journal article" date="2021" name="PeerJ">
        <title>Extensive microbial diversity within the chicken gut microbiome revealed by metagenomics and culture.</title>
        <authorList>
            <person name="Gilroy R."/>
            <person name="Ravi A."/>
            <person name="Getino M."/>
            <person name="Pursley I."/>
            <person name="Horton D.L."/>
            <person name="Alikhan N.F."/>
            <person name="Baker D."/>
            <person name="Gharbi K."/>
            <person name="Hall N."/>
            <person name="Watson M."/>
            <person name="Adriaenssens E.M."/>
            <person name="Foster-Nyarko E."/>
            <person name="Jarju S."/>
            <person name="Secka A."/>
            <person name="Antonio M."/>
            <person name="Oren A."/>
            <person name="Chaudhuri R.R."/>
            <person name="La Ragione R."/>
            <person name="Hildebrand F."/>
            <person name="Pallen M.J."/>
        </authorList>
    </citation>
    <scope>NUCLEOTIDE SEQUENCE</scope>
    <source>
        <strain evidence="5">Gambia16-930</strain>
    </source>
</reference>
<dbReference type="Pfam" id="PF18962">
    <property type="entry name" value="Por_Secre_tail"/>
    <property type="match status" value="1"/>
</dbReference>
<feature type="domain" description="Fibronectin type-III" evidence="4">
    <location>
        <begin position="1308"/>
        <end position="1396"/>
    </location>
</feature>